<evidence type="ECO:0000313" key="1">
    <source>
        <dbReference type="EMBL" id="GAT44224.1"/>
    </source>
</evidence>
<sequence length="177" mass="19677">MAGAFRATKILLWCILDKNEAHPTRADDNLAPPSPDRVDMRHKDIFELLSCKGHTFIRTKAHWGGQEGPRLLCFFSLYHTIWASSRSSIRELGSEAYPTREDLLQRAMKLWEHGQLAAIPAPIKQRRELVHGVGSGAVSLALNGHVGRRVACVLDGEGAKTEALNLEADELEEDEEA</sequence>
<reference evidence="1" key="1">
    <citation type="submission" date="2014-09" db="EMBL/GenBank/DDBJ databases">
        <title>Genome sequence of the luminous mushroom Mycena chlorophos for searching fungal bioluminescence genes.</title>
        <authorList>
            <person name="Tanaka Y."/>
            <person name="Kasuga D."/>
            <person name="Oba Y."/>
            <person name="Hase S."/>
            <person name="Sato K."/>
            <person name="Oba Y."/>
            <person name="Sakakibara Y."/>
        </authorList>
    </citation>
    <scope>NUCLEOTIDE SEQUENCE</scope>
</reference>
<organism evidence="1 2">
    <name type="scientific">Mycena chlorophos</name>
    <name type="common">Agaric fungus</name>
    <name type="synonym">Agaricus chlorophos</name>
    <dbReference type="NCBI Taxonomy" id="658473"/>
    <lineage>
        <taxon>Eukaryota</taxon>
        <taxon>Fungi</taxon>
        <taxon>Dikarya</taxon>
        <taxon>Basidiomycota</taxon>
        <taxon>Agaricomycotina</taxon>
        <taxon>Agaricomycetes</taxon>
        <taxon>Agaricomycetidae</taxon>
        <taxon>Agaricales</taxon>
        <taxon>Marasmiineae</taxon>
        <taxon>Mycenaceae</taxon>
        <taxon>Mycena</taxon>
    </lineage>
</organism>
<accession>A0ABQ0KZ94</accession>
<keyword evidence="2" id="KW-1185">Reference proteome</keyword>
<dbReference type="Proteomes" id="UP000815677">
    <property type="component" value="Unassembled WGS sequence"/>
</dbReference>
<evidence type="ECO:0000313" key="2">
    <source>
        <dbReference type="Proteomes" id="UP000815677"/>
    </source>
</evidence>
<proteinExistence type="predicted"/>
<protein>
    <submittedName>
        <fullName evidence="1">Uncharacterized protein</fullName>
    </submittedName>
</protein>
<dbReference type="EMBL" id="DF839583">
    <property type="protein sequence ID" value="GAT44224.1"/>
    <property type="molecule type" value="Genomic_DNA"/>
</dbReference>
<gene>
    <name evidence="1" type="ORF">MCHLO_01864</name>
</gene>
<name>A0ABQ0KZ94_MYCCL</name>